<dbReference type="AlphaFoldDB" id="M1DZW8"/>
<dbReference type="Proteomes" id="UP000011115">
    <property type="component" value="Unassembled WGS sequence"/>
</dbReference>
<dbReference type="Gramene" id="PGSC0003DMT400097097">
    <property type="protein sequence ID" value="PGSC0003DMT400097097"/>
    <property type="gene ID" value="PGSC0003DMG400046668"/>
</dbReference>
<organism evidence="1 2">
    <name type="scientific">Solanum tuberosum</name>
    <name type="common">Potato</name>
    <dbReference type="NCBI Taxonomy" id="4113"/>
    <lineage>
        <taxon>Eukaryota</taxon>
        <taxon>Viridiplantae</taxon>
        <taxon>Streptophyta</taxon>
        <taxon>Embryophyta</taxon>
        <taxon>Tracheophyta</taxon>
        <taxon>Spermatophyta</taxon>
        <taxon>Magnoliopsida</taxon>
        <taxon>eudicotyledons</taxon>
        <taxon>Gunneridae</taxon>
        <taxon>Pentapetalae</taxon>
        <taxon>asterids</taxon>
        <taxon>lamiids</taxon>
        <taxon>Solanales</taxon>
        <taxon>Solanaceae</taxon>
        <taxon>Solanoideae</taxon>
        <taxon>Solaneae</taxon>
        <taxon>Solanum</taxon>
    </lineage>
</organism>
<accession>M1DZW8</accession>
<proteinExistence type="predicted"/>
<dbReference type="HOGENOM" id="CLU_1463697_0_0_1"/>
<evidence type="ECO:0000313" key="2">
    <source>
        <dbReference type="Proteomes" id="UP000011115"/>
    </source>
</evidence>
<dbReference type="PaxDb" id="4113-PGSC0003DMT400097097"/>
<name>M1DZW8_SOLTU</name>
<reference evidence="2" key="1">
    <citation type="journal article" date="2011" name="Nature">
        <title>Genome sequence and analysis of the tuber crop potato.</title>
        <authorList>
            <consortium name="The Potato Genome Sequencing Consortium"/>
        </authorList>
    </citation>
    <scope>NUCLEOTIDE SEQUENCE [LARGE SCALE GENOMIC DNA]</scope>
    <source>
        <strain evidence="2">cv. DM1-3 516 R44</strain>
    </source>
</reference>
<keyword evidence="2" id="KW-1185">Reference proteome</keyword>
<dbReference type="EnsemblPlants" id="PGSC0003DMT400097097">
    <property type="protein sequence ID" value="PGSC0003DMT400097097"/>
    <property type="gene ID" value="PGSC0003DMG400046668"/>
</dbReference>
<sequence>MIKCDVISKKTVVVRKEHDVFKNDITMRLQKICGKFSFFNQEANSGPEDTHLGATEEDADEQIIYMSPFLGRLKGGDKKITLPAYERTHSVGERYGHKLANMMPVRYRKAPPLLAFGWVHVRTLIDPPARIQFGYSRGLISTVLGPCPDSAYVTHRGYCGHNILGFLFLSKGPTDSFPNQSSQKGKAAMGDNIKETSLTDVVVANPALADQN</sequence>
<reference evidence="1" key="2">
    <citation type="submission" date="2015-06" db="UniProtKB">
        <authorList>
            <consortium name="EnsemblPlants"/>
        </authorList>
    </citation>
    <scope>IDENTIFICATION</scope>
    <source>
        <strain evidence="1">DM1-3 516 R44</strain>
    </source>
</reference>
<dbReference type="InParanoid" id="M1DZW8"/>
<evidence type="ECO:0000313" key="1">
    <source>
        <dbReference type="EnsemblPlants" id="PGSC0003DMT400097097"/>
    </source>
</evidence>
<protein>
    <submittedName>
        <fullName evidence="1">Uncharacterized protein</fullName>
    </submittedName>
</protein>